<reference evidence="1" key="1">
    <citation type="submission" date="2019-12" db="EMBL/GenBank/DDBJ databases">
        <title>Genome sequencing and annotation of Brassica cretica.</title>
        <authorList>
            <person name="Studholme D.J."/>
            <person name="Sarris P.F."/>
        </authorList>
    </citation>
    <scope>NUCLEOTIDE SEQUENCE</scope>
    <source>
        <strain evidence="1">PFS-001/15</strain>
        <tissue evidence="1">Leaf</tissue>
    </source>
</reference>
<gene>
    <name evidence="1" type="ORF">F2Q68_00019916</name>
</gene>
<organism evidence="1 2">
    <name type="scientific">Brassica cretica</name>
    <name type="common">Mustard</name>
    <dbReference type="NCBI Taxonomy" id="69181"/>
    <lineage>
        <taxon>Eukaryota</taxon>
        <taxon>Viridiplantae</taxon>
        <taxon>Streptophyta</taxon>
        <taxon>Embryophyta</taxon>
        <taxon>Tracheophyta</taxon>
        <taxon>Spermatophyta</taxon>
        <taxon>Magnoliopsida</taxon>
        <taxon>eudicotyledons</taxon>
        <taxon>Gunneridae</taxon>
        <taxon>Pentapetalae</taxon>
        <taxon>rosids</taxon>
        <taxon>malvids</taxon>
        <taxon>Brassicales</taxon>
        <taxon>Brassicaceae</taxon>
        <taxon>Brassiceae</taxon>
        <taxon>Brassica</taxon>
    </lineage>
</organism>
<evidence type="ECO:0000313" key="2">
    <source>
        <dbReference type="Proteomes" id="UP000712281"/>
    </source>
</evidence>
<sequence>MDQERKKLHKVFDLTEVKPIVRYSLAFLQRNEMNVQESAEKGCSLCKIFSLVASFYAAVYVTKEKAYFPPKNRIQLKVVMSASAEVACGFSGNDDDEDRWQVVMVKLVWFVVVSTRYTKDGMMLLTYTTLLCNPKILESKL</sequence>
<dbReference type="EMBL" id="QGKW02002228">
    <property type="protein sequence ID" value="KAF2538787.1"/>
    <property type="molecule type" value="Genomic_DNA"/>
</dbReference>
<accession>A0A8S9G2E5</accession>
<comment type="caution">
    <text evidence="1">The sequence shown here is derived from an EMBL/GenBank/DDBJ whole genome shotgun (WGS) entry which is preliminary data.</text>
</comment>
<name>A0A8S9G2E5_BRACR</name>
<dbReference type="Proteomes" id="UP000712281">
    <property type="component" value="Unassembled WGS sequence"/>
</dbReference>
<dbReference type="AlphaFoldDB" id="A0A8S9G2E5"/>
<protein>
    <submittedName>
        <fullName evidence="1">Uncharacterized protein</fullName>
    </submittedName>
</protein>
<evidence type="ECO:0000313" key="1">
    <source>
        <dbReference type="EMBL" id="KAF2538787.1"/>
    </source>
</evidence>
<proteinExistence type="predicted"/>